<organism evidence="2 3">
    <name type="scientific">Anaerostipes hadrus</name>
    <dbReference type="NCBI Taxonomy" id="649756"/>
    <lineage>
        <taxon>Bacteria</taxon>
        <taxon>Bacillati</taxon>
        <taxon>Bacillota</taxon>
        <taxon>Clostridia</taxon>
        <taxon>Lachnospirales</taxon>
        <taxon>Lachnospiraceae</taxon>
        <taxon>Anaerostipes</taxon>
    </lineage>
</organism>
<dbReference type="AlphaFoldDB" id="A0A174NZL5"/>
<evidence type="ECO:0000313" key="3">
    <source>
        <dbReference type="Proteomes" id="UP000095564"/>
    </source>
</evidence>
<reference evidence="2 3" key="1">
    <citation type="submission" date="2015-09" db="EMBL/GenBank/DDBJ databases">
        <authorList>
            <consortium name="Pathogen Informatics"/>
        </authorList>
    </citation>
    <scope>NUCLEOTIDE SEQUENCE [LARGE SCALE GENOMIC DNA]</scope>
    <source>
        <strain evidence="2 3">2789STDY5834908</strain>
    </source>
</reference>
<gene>
    <name evidence="2" type="ORF">ERS852520_01549</name>
</gene>
<evidence type="ECO:0000256" key="1">
    <source>
        <dbReference type="SAM" id="Phobius"/>
    </source>
</evidence>
<proteinExistence type="predicted"/>
<feature type="transmembrane region" description="Helical" evidence="1">
    <location>
        <begin position="12"/>
        <end position="37"/>
    </location>
</feature>
<dbReference type="RefSeq" id="WP_278275276.1">
    <property type="nucleotide sequence ID" value="NZ_CZAU01000013.1"/>
</dbReference>
<dbReference type="Proteomes" id="UP000095564">
    <property type="component" value="Unassembled WGS sequence"/>
</dbReference>
<sequence length="41" mass="4618">MFKDVFETIFYIVVGIAFFVGAFVGANLIVIIAAYILMRPF</sequence>
<name>A0A174NZL5_ANAHA</name>
<keyword evidence="1" id="KW-1133">Transmembrane helix</keyword>
<protein>
    <submittedName>
        <fullName evidence="2">Uncharacterized protein</fullName>
    </submittedName>
</protein>
<accession>A0A174NZL5</accession>
<keyword evidence="1" id="KW-0812">Transmembrane</keyword>
<dbReference type="EMBL" id="CZAU01000013">
    <property type="protein sequence ID" value="CUP52048.1"/>
    <property type="molecule type" value="Genomic_DNA"/>
</dbReference>
<evidence type="ECO:0000313" key="2">
    <source>
        <dbReference type="EMBL" id="CUP52048.1"/>
    </source>
</evidence>
<keyword evidence="1" id="KW-0472">Membrane</keyword>